<keyword evidence="8 9" id="KW-0472">Membrane</keyword>
<keyword evidence="7" id="KW-0443">Lipid metabolism</keyword>
<dbReference type="HOGENOM" id="CLU_059260_0_0_1"/>
<dbReference type="Proteomes" id="UP000005220">
    <property type="component" value="Chromosome 6"/>
</dbReference>
<evidence type="ECO:0000256" key="4">
    <source>
        <dbReference type="ARBA" id="ARBA00022692"/>
    </source>
</evidence>
<dbReference type="STRING" id="1071382.H2AWS9"/>
<feature type="transmembrane region" description="Helical" evidence="9">
    <location>
        <begin position="170"/>
        <end position="191"/>
    </location>
</feature>
<dbReference type="PANTHER" id="PTHR10556:SF28">
    <property type="entry name" value="VERY-LONG-CHAIN ENOYL-COA REDUCTASE"/>
    <property type="match status" value="1"/>
</dbReference>
<dbReference type="Pfam" id="PF02544">
    <property type="entry name" value="Steroid_dh"/>
    <property type="match status" value="1"/>
</dbReference>
<dbReference type="GeneID" id="13884297"/>
<evidence type="ECO:0000256" key="6">
    <source>
        <dbReference type="ARBA" id="ARBA00023002"/>
    </source>
</evidence>
<keyword evidence="6" id="KW-0560">Oxidoreductase</keyword>
<gene>
    <name evidence="11" type="primary">KAFR0F02320</name>
    <name evidence="11" type="ORF">KAFR_0F02320</name>
</gene>
<dbReference type="GO" id="GO:0042761">
    <property type="term" value="P:very long-chain fatty acid biosynthetic process"/>
    <property type="evidence" value="ECO:0007669"/>
    <property type="project" value="TreeGrafter"/>
</dbReference>
<dbReference type="OrthoDB" id="540503at2759"/>
<evidence type="ECO:0000256" key="1">
    <source>
        <dbReference type="ARBA" id="ARBA00004141"/>
    </source>
</evidence>
<feature type="transmembrane region" description="Helical" evidence="9">
    <location>
        <begin position="268"/>
        <end position="295"/>
    </location>
</feature>
<dbReference type="EMBL" id="HE650826">
    <property type="protein sequence ID" value="CCF58829.1"/>
    <property type="molecule type" value="Genomic_DNA"/>
</dbReference>
<evidence type="ECO:0000313" key="12">
    <source>
        <dbReference type="Proteomes" id="UP000005220"/>
    </source>
</evidence>
<feature type="transmembrane region" description="Helical" evidence="9">
    <location>
        <begin position="203"/>
        <end position="224"/>
    </location>
</feature>
<dbReference type="eggNOG" id="KOG1639">
    <property type="taxonomic scope" value="Eukaryota"/>
</dbReference>
<sequence length="314" mass="37260">MSAVTIKSRSKSLKDVSIDLNSKPTLDSVLQEISKQNKNISKYRIRLTYLKESKQVPITSEKFFQEENTPSNEQIELFIKDLGPQISWRLVFAIEYLGPILVHTFFYKLSQNPDVIAKWHHDPDNYMPGLNQLAYYMILAHYLKREFETLFIHKFSLATMPLFNLFKNSFHYWVLNGMIVLGYFGYGFLFNDDILFKVYNTTYLNNIGLLIGLFVISEFWNFIVHLKLRRWGDKQKELGNANKRVPINEGLFTMFVAPNYTFEVWSWIWFTLVFKINLFALIFLVVSATQMYLWAQKKNRKYGTRRAFFIPYLF</sequence>
<evidence type="ECO:0000259" key="10">
    <source>
        <dbReference type="Pfam" id="PF02544"/>
    </source>
</evidence>
<evidence type="ECO:0000256" key="5">
    <source>
        <dbReference type="ARBA" id="ARBA00022989"/>
    </source>
</evidence>
<comment type="subcellular location">
    <subcellularLocation>
        <location evidence="1">Membrane</location>
        <topology evidence="1">Multi-pass membrane protein</topology>
    </subcellularLocation>
</comment>
<comment type="similarity">
    <text evidence="2">Belongs to the steroid 5-alpha reductase family.</text>
</comment>
<dbReference type="PROSITE" id="PS50244">
    <property type="entry name" value="S5A_REDUCTASE"/>
    <property type="match status" value="1"/>
</dbReference>
<name>H2AWS9_KAZAF</name>
<dbReference type="AlphaFoldDB" id="H2AWS9"/>
<dbReference type="RefSeq" id="XP_003957964.1">
    <property type="nucleotide sequence ID" value="XM_003957915.1"/>
</dbReference>
<evidence type="ECO:0000256" key="3">
    <source>
        <dbReference type="ARBA" id="ARBA00022516"/>
    </source>
</evidence>
<keyword evidence="4 9" id="KW-0812">Transmembrane</keyword>
<dbReference type="KEGG" id="kaf:KAFR_0F02320"/>
<keyword evidence="3" id="KW-0444">Lipid biosynthesis</keyword>
<dbReference type="PANTHER" id="PTHR10556">
    <property type="entry name" value="3-OXO-5-ALPHA-STEROID 4-DEHYDROGENASE"/>
    <property type="match status" value="1"/>
</dbReference>
<accession>H2AWS9</accession>
<proteinExistence type="inferred from homology"/>
<feature type="domain" description="3-oxo-5-alpha-steroid 4-dehydrogenase C-terminal" evidence="10">
    <location>
        <begin position="159"/>
        <end position="314"/>
    </location>
</feature>
<evidence type="ECO:0000256" key="7">
    <source>
        <dbReference type="ARBA" id="ARBA00023098"/>
    </source>
</evidence>
<keyword evidence="5 9" id="KW-1133">Transmembrane helix</keyword>
<evidence type="ECO:0000256" key="9">
    <source>
        <dbReference type="SAM" id="Phobius"/>
    </source>
</evidence>
<evidence type="ECO:0000256" key="8">
    <source>
        <dbReference type="ARBA" id="ARBA00023136"/>
    </source>
</evidence>
<dbReference type="InterPro" id="IPR001104">
    <property type="entry name" value="3-oxo-5_a-steroid_4-DH_C"/>
</dbReference>
<protein>
    <recommendedName>
        <fullName evidence="10">3-oxo-5-alpha-steroid 4-dehydrogenase C-terminal domain-containing protein</fullName>
    </recommendedName>
</protein>
<dbReference type="InterPro" id="IPR039357">
    <property type="entry name" value="SRD5A/TECR"/>
</dbReference>
<organism evidence="11 12">
    <name type="scientific">Kazachstania africana (strain ATCC 22294 / BCRC 22015 / CBS 2517 / CECT 1963 / NBRC 1671 / NRRL Y-8276)</name>
    <name type="common">Yeast</name>
    <name type="synonym">Kluyveromyces africanus</name>
    <dbReference type="NCBI Taxonomy" id="1071382"/>
    <lineage>
        <taxon>Eukaryota</taxon>
        <taxon>Fungi</taxon>
        <taxon>Dikarya</taxon>
        <taxon>Ascomycota</taxon>
        <taxon>Saccharomycotina</taxon>
        <taxon>Saccharomycetes</taxon>
        <taxon>Saccharomycetales</taxon>
        <taxon>Saccharomycetaceae</taxon>
        <taxon>Kazachstania</taxon>
    </lineage>
</organism>
<dbReference type="GO" id="GO:0016627">
    <property type="term" value="F:oxidoreductase activity, acting on the CH-CH group of donors"/>
    <property type="evidence" value="ECO:0007669"/>
    <property type="project" value="InterPro"/>
</dbReference>
<evidence type="ECO:0000313" key="11">
    <source>
        <dbReference type="EMBL" id="CCF58829.1"/>
    </source>
</evidence>
<keyword evidence="12" id="KW-1185">Reference proteome</keyword>
<dbReference type="InParanoid" id="H2AWS9"/>
<evidence type="ECO:0000256" key="2">
    <source>
        <dbReference type="ARBA" id="ARBA00007742"/>
    </source>
</evidence>
<dbReference type="GO" id="GO:0005789">
    <property type="term" value="C:endoplasmic reticulum membrane"/>
    <property type="evidence" value="ECO:0007669"/>
    <property type="project" value="EnsemblFungi"/>
</dbReference>
<dbReference type="FunCoup" id="H2AWS9">
    <property type="interactions" value="445"/>
</dbReference>
<reference evidence="11 12" key="1">
    <citation type="journal article" date="2011" name="Proc. Natl. Acad. Sci. U.S.A.">
        <title>Evolutionary erosion of yeast sex chromosomes by mating-type switching accidents.</title>
        <authorList>
            <person name="Gordon J.L."/>
            <person name="Armisen D."/>
            <person name="Proux-Wera E."/>
            <person name="Oheigeartaigh S.S."/>
            <person name="Byrne K.P."/>
            <person name="Wolfe K.H."/>
        </authorList>
    </citation>
    <scope>NUCLEOTIDE SEQUENCE [LARGE SCALE GENOMIC DNA]</scope>
    <source>
        <strain evidence="12">ATCC 22294 / BCRC 22015 / CBS 2517 / CECT 1963 / NBRC 1671 / NRRL Y-8276</strain>
    </source>
</reference>